<dbReference type="Pfam" id="PF13541">
    <property type="entry name" value="ChlI"/>
    <property type="match status" value="1"/>
</dbReference>
<dbReference type="InterPro" id="IPR003593">
    <property type="entry name" value="AAA+_ATPase"/>
</dbReference>
<name>A0A850HHU2_9FIRM</name>
<dbReference type="InterPro" id="IPR000523">
    <property type="entry name" value="Mg_chelatse_chII-like_cat_dom"/>
</dbReference>
<evidence type="ECO:0000313" key="3">
    <source>
        <dbReference type="EMBL" id="NSK14226.1"/>
    </source>
</evidence>
<dbReference type="SUPFAM" id="SSF54211">
    <property type="entry name" value="Ribosomal protein S5 domain 2-like"/>
    <property type="match status" value="1"/>
</dbReference>
<proteinExistence type="inferred from homology"/>
<dbReference type="Gene3D" id="3.40.50.300">
    <property type="entry name" value="P-loop containing nucleotide triphosphate hydrolases"/>
    <property type="match status" value="1"/>
</dbReference>
<evidence type="ECO:0000313" key="5">
    <source>
        <dbReference type="Proteomes" id="UP000528555"/>
    </source>
</evidence>
<dbReference type="InterPro" id="IPR045006">
    <property type="entry name" value="CHLI-like"/>
</dbReference>
<dbReference type="InterPro" id="IPR027417">
    <property type="entry name" value="P-loop_NTPase"/>
</dbReference>
<dbReference type="PANTHER" id="PTHR32039:SF7">
    <property type="entry name" value="COMPETENCE PROTEIN COMM"/>
    <property type="match status" value="1"/>
</dbReference>
<evidence type="ECO:0000256" key="1">
    <source>
        <dbReference type="ARBA" id="ARBA00006354"/>
    </source>
</evidence>
<dbReference type="EMBL" id="JAAIUO010000002">
    <property type="protein sequence ID" value="NSK14226.1"/>
    <property type="molecule type" value="Genomic_DNA"/>
</dbReference>
<comment type="similarity">
    <text evidence="1">Belongs to the Mg-chelatase subunits D/I family. ComM subfamily.</text>
</comment>
<protein>
    <submittedName>
        <fullName evidence="4">YifB family Mg chelatase-like AAA ATPase</fullName>
    </submittedName>
</protein>
<reference evidence="5 6" key="1">
    <citation type="journal article" date="2020" name="Cell Host Microbe">
        <title>Functional and Genomic Variation between Human-Derived Isolates of Lachnospiraceae Reveals Inter- and Intra-Species Diversity.</title>
        <authorList>
            <person name="Sorbara M.T."/>
            <person name="Littmann E.R."/>
            <person name="Fontana E."/>
            <person name="Moody T.U."/>
            <person name="Kohout C.E."/>
            <person name="Gjonbalaj M."/>
            <person name="Eaton V."/>
            <person name="Seok R."/>
            <person name="Leiner I.M."/>
            <person name="Pamer E.G."/>
        </authorList>
    </citation>
    <scope>NUCLEOTIDE SEQUENCE [LARGE SCALE GENOMIC DNA]</scope>
    <source>
        <strain evidence="4 5">MSK.17.11</strain>
        <strain evidence="3 6">MSK.17.38</strain>
    </source>
</reference>
<dbReference type="GO" id="GO:0005524">
    <property type="term" value="F:ATP binding"/>
    <property type="evidence" value="ECO:0007669"/>
    <property type="project" value="InterPro"/>
</dbReference>
<organism evidence="4 5">
    <name type="scientific">Dorea phocaeensis</name>
    <dbReference type="NCBI Taxonomy" id="2040291"/>
    <lineage>
        <taxon>Bacteria</taxon>
        <taxon>Bacillati</taxon>
        <taxon>Bacillota</taxon>
        <taxon>Clostridia</taxon>
        <taxon>Lachnospirales</taxon>
        <taxon>Lachnospiraceae</taxon>
        <taxon>Dorea</taxon>
    </lineage>
</organism>
<dbReference type="PANTHER" id="PTHR32039">
    <property type="entry name" value="MAGNESIUM-CHELATASE SUBUNIT CHLI"/>
    <property type="match status" value="1"/>
</dbReference>
<evidence type="ECO:0000313" key="4">
    <source>
        <dbReference type="EMBL" id="NVH57687.1"/>
    </source>
</evidence>
<dbReference type="Gene3D" id="3.30.230.10">
    <property type="match status" value="1"/>
</dbReference>
<accession>A0A850HHU2</accession>
<dbReference type="SUPFAM" id="SSF52540">
    <property type="entry name" value="P-loop containing nucleoside triphosphate hydrolases"/>
    <property type="match status" value="1"/>
</dbReference>
<evidence type="ECO:0000313" key="6">
    <source>
        <dbReference type="Proteomes" id="UP000701680"/>
    </source>
</evidence>
<dbReference type="InterPro" id="IPR025158">
    <property type="entry name" value="Mg_chelat-rel_C"/>
</dbReference>
<dbReference type="Pfam" id="PF01078">
    <property type="entry name" value="Mg_chelatase"/>
    <property type="match status" value="1"/>
</dbReference>
<comment type="caution">
    <text evidence="4">The sequence shown here is derived from an EMBL/GenBank/DDBJ whole genome shotgun (WGS) entry which is preliminary data.</text>
</comment>
<dbReference type="NCBIfam" id="TIGR00368">
    <property type="entry name" value="YifB family Mg chelatase-like AAA ATPase"/>
    <property type="match status" value="1"/>
</dbReference>
<dbReference type="RefSeq" id="WP_173814470.1">
    <property type="nucleotide sequence ID" value="NZ_JAAITX010000002.1"/>
</dbReference>
<dbReference type="SMART" id="SM00382">
    <property type="entry name" value="AAA"/>
    <property type="match status" value="1"/>
</dbReference>
<keyword evidence="5" id="KW-1185">Reference proteome</keyword>
<dbReference type="EMBL" id="JAAITX010000002">
    <property type="protein sequence ID" value="NVH57687.1"/>
    <property type="molecule type" value="Genomic_DNA"/>
</dbReference>
<dbReference type="AlphaFoldDB" id="A0A850HHU2"/>
<dbReference type="InterPro" id="IPR014721">
    <property type="entry name" value="Ribsml_uS5_D2-typ_fold_subgr"/>
</dbReference>
<dbReference type="Proteomes" id="UP000528555">
    <property type="component" value="Unassembled WGS sequence"/>
</dbReference>
<sequence length="521" mass="57711">MAFGMVMSAAVQGLHVEMIHVEADVSNGLPMFHMVGYLSSEVKEASERVRTAIRNTGIQIPARKVVVNLAPATMRKKGSSFDLPIALAVLAALDLIPGQALEGTAVVGELGLDGRVQKVSGVLPVAAAVKEAGIRRLILPVENMAEGALTEGIEVLGAETLEQICGYLNGKEQLFFSRKEGKPEEKERFPIDFQEIRGQEMVRRAAEVAVAGGHNLLMVGPPGSGKSMIARRIPTILPPLSRGESMEITKIYSVLGLVDQEHPLKTERPFREVHHTVSRAALIGGGMIPVPGEISLAHGGVLFLDELAEFQKPVLESLRQPLEEKRIRLSRRHGNYEFPADFMLVAAMNPCACGNYPDPERCRCLPHQIQQYLGKVSQPFLDRMDLCVEVSRVSYDSLCMKSESFQIPENSETIRERICRAREIQSSRYQGETGIGSGNGFHLTNASMGIRQLEHFCRLGKEEERLMQQAYATLHLTARTYHKVLKVARTIADLEESEVVREPHLMEAIGYRGLDKKYWSR</sequence>
<dbReference type="Pfam" id="PF13335">
    <property type="entry name" value="Mg_chelatase_C"/>
    <property type="match status" value="1"/>
</dbReference>
<evidence type="ECO:0000259" key="2">
    <source>
        <dbReference type="SMART" id="SM00382"/>
    </source>
</evidence>
<dbReference type="InterPro" id="IPR020568">
    <property type="entry name" value="Ribosomal_Su5_D2-typ_SF"/>
</dbReference>
<reference evidence="4" key="2">
    <citation type="submission" date="2020-02" db="EMBL/GenBank/DDBJ databases">
        <authorList>
            <person name="Littmann E."/>
            <person name="Sorbara M."/>
        </authorList>
    </citation>
    <scope>NUCLEOTIDE SEQUENCE</scope>
    <source>
        <strain evidence="4">MSK.17.11</strain>
        <strain evidence="3">MSK.17.38</strain>
    </source>
</reference>
<dbReference type="InterPro" id="IPR004482">
    <property type="entry name" value="Mg_chelat-rel"/>
</dbReference>
<gene>
    <name evidence="4" type="ORF">G5A66_03270</name>
    <name evidence="3" type="ORF">G5A75_04930</name>
</gene>
<dbReference type="Proteomes" id="UP000701680">
    <property type="component" value="Unassembled WGS sequence"/>
</dbReference>
<feature type="domain" description="AAA+ ATPase" evidence="2">
    <location>
        <begin position="212"/>
        <end position="375"/>
    </location>
</feature>